<evidence type="ECO:0000256" key="5">
    <source>
        <dbReference type="ARBA" id="ARBA00022741"/>
    </source>
</evidence>
<dbReference type="Pfam" id="PF01202">
    <property type="entry name" value="SKI"/>
    <property type="match status" value="1"/>
</dbReference>
<accession>A0ABX1G8J9</accession>
<dbReference type="CDD" id="cd02021">
    <property type="entry name" value="GntK"/>
    <property type="match status" value="1"/>
</dbReference>
<comment type="pathway">
    <text evidence="1">Carbohydrate acid metabolism.</text>
</comment>
<evidence type="ECO:0000256" key="7">
    <source>
        <dbReference type="ARBA" id="ARBA00022840"/>
    </source>
</evidence>
<dbReference type="NCBIfam" id="TIGR01313">
    <property type="entry name" value="therm_gnt_kin"/>
    <property type="match status" value="1"/>
</dbReference>
<keyword evidence="11" id="KW-1185">Reference proteome</keyword>
<reference evidence="10 11" key="1">
    <citation type="submission" date="2020-04" db="EMBL/GenBank/DDBJ databases">
        <title>Paeniglutamicibacter sp. ANT13_2, a novel actinomycete isolated from sediment in Antarctica.</title>
        <authorList>
            <person name="Sakdapetsiri C."/>
            <person name="Pinyakong O."/>
        </authorList>
    </citation>
    <scope>NUCLEOTIDE SEQUENCE [LARGE SCALE GENOMIC DNA]</scope>
    <source>
        <strain evidence="10 11">ANT13_2</strain>
    </source>
</reference>
<dbReference type="PANTHER" id="PTHR43442:SF3">
    <property type="entry name" value="GLUCONOKINASE-RELATED"/>
    <property type="match status" value="1"/>
</dbReference>
<evidence type="ECO:0000256" key="2">
    <source>
        <dbReference type="ARBA" id="ARBA00008420"/>
    </source>
</evidence>
<protein>
    <recommendedName>
        <fullName evidence="3 9">Gluconokinase</fullName>
        <ecNumber evidence="3 9">2.7.1.12</ecNumber>
    </recommendedName>
</protein>
<evidence type="ECO:0000313" key="11">
    <source>
        <dbReference type="Proteomes" id="UP000746595"/>
    </source>
</evidence>
<evidence type="ECO:0000256" key="8">
    <source>
        <dbReference type="ARBA" id="ARBA00048090"/>
    </source>
</evidence>
<dbReference type="RefSeq" id="WP_168153139.1">
    <property type="nucleotide sequence ID" value="NZ_JAAWVT010000010.1"/>
</dbReference>
<keyword evidence="4 9" id="KW-0808">Transferase</keyword>
<keyword evidence="5 9" id="KW-0547">Nucleotide-binding</keyword>
<keyword evidence="7 9" id="KW-0067">ATP-binding</keyword>
<evidence type="ECO:0000313" key="10">
    <source>
        <dbReference type="EMBL" id="NKG22369.1"/>
    </source>
</evidence>
<dbReference type="Proteomes" id="UP000746595">
    <property type="component" value="Unassembled WGS sequence"/>
</dbReference>
<dbReference type="InterPro" id="IPR006001">
    <property type="entry name" value="Therm_gnt_kin"/>
</dbReference>
<comment type="similarity">
    <text evidence="2 9">Belongs to the gluconokinase GntK/GntV family.</text>
</comment>
<evidence type="ECO:0000256" key="1">
    <source>
        <dbReference type="ARBA" id="ARBA00004761"/>
    </source>
</evidence>
<dbReference type="PANTHER" id="PTHR43442">
    <property type="entry name" value="GLUCONOKINASE-RELATED"/>
    <property type="match status" value="1"/>
</dbReference>
<keyword evidence="6 9" id="KW-0418">Kinase</keyword>
<gene>
    <name evidence="10" type="ORF">HED64_16855</name>
</gene>
<dbReference type="EMBL" id="JAAWVT010000010">
    <property type="protein sequence ID" value="NKG22369.1"/>
    <property type="molecule type" value="Genomic_DNA"/>
</dbReference>
<evidence type="ECO:0000256" key="6">
    <source>
        <dbReference type="ARBA" id="ARBA00022777"/>
    </source>
</evidence>
<organism evidence="10 11">
    <name type="scientific">Paeniglutamicibacter terrestris</name>
    <dbReference type="NCBI Taxonomy" id="2723403"/>
    <lineage>
        <taxon>Bacteria</taxon>
        <taxon>Bacillati</taxon>
        <taxon>Actinomycetota</taxon>
        <taxon>Actinomycetes</taxon>
        <taxon>Micrococcales</taxon>
        <taxon>Micrococcaceae</taxon>
        <taxon>Paeniglutamicibacter</taxon>
    </lineage>
</organism>
<dbReference type="InterPro" id="IPR031322">
    <property type="entry name" value="Shikimate/glucono_kinase"/>
</dbReference>
<comment type="catalytic activity">
    <reaction evidence="8 9">
        <text>D-gluconate + ATP = 6-phospho-D-gluconate + ADP + H(+)</text>
        <dbReference type="Rhea" id="RHEA:19433"/>
        <dbReference type="ChEBI" id="CHEBI:15378"/>
        <dbReference type="ChEBI" id="CHEBI:18391"/>
        <dbReference type="ChEBI" id="CHEBI:30616"/>
        <dbReference type="ChEBI" id="CHEBI:58759"/>
        <dbReference type="ChEBI" id="CHEBI:456216"/>
        <dbReference type="EC" id="2.7.1.12"/>
    </reaction>
</comment>
<name>A0ABX1G8J9_9MICC</name>
<comment type="caution">
    <text evidence="10">The sequence shown here is derived from an EMBL/GenBank/DDBJ whole genome shotgun (WGS) entry which is preliminary data.</text>
</comment>
<dbReference type="InterPro" id="IPR027417">
    <property type="entry name" value="P-loop_NTPase"/>
</dbReference>
<dbReference type="SUPFAM" id="SSF52540">
    <property type="entry name" value="P-loop containing nucleoside triphosphate hydrolases"/>
    <property type="match status" value="1"/>
</dbReference>
<evidence type="ECO:0000256" key="4">
    <source>
        <dbReference type="ARBA" id="ARBA00022679"/>
    </source>
</evidence>
<sequence>MNSAAYPPMVVMGVSGSGKSTVGRLLADKVGSVFIDGDDLHPVSNKEKMAAGHPLNDGDREPWLSTIGDALFESTNDGAPAIIACSALKRSYRDLLRRHAPSTIFVHLSGASELIQHRLDERNHEYMPPTLLASQLSTLEAIEADEPAIEVDVRLSPEDIVDLVALNLSAK</sequence>
<evidence type="ECO:0000256" key="3">
    <source>
        <dbReference type="ARBA" id="ARBA00012054"/>
    </source>
</evidence>
<evidence type="ECO:0000256" key="9">
    <source>
        <dbReference type="RuleBase" id="RU363066"/>
    </source>
</evidence>
<dbReference type="EC" id="2.7.1.12" evidence="3 9"/>
<dbReference type="Gene3D" id="3.40.50.300">
    <property type="entry name" value="P-loop containing nucleotide triphosphate hydrolases"/>
    <property type="match status" value="1"/>
</dbReference>
<proteinExistence type="inferred from homology"/>